<organism evidence="13 14">
    <name type="scientific">Patellaria atrata CBS 101060</name>
    <dbReference type="NCBI Taxonomy" id="1346257"/>
    <lineage>
        <taxon>Eukaryota</taxon>
        <taxon>Fungi</taxon>
        <taxon>Dikarya</taxon>
        <taxon>Ascomycota</taxon>
        <taxon>Pezizomycotina</taxon>
        <taxon>Dothideomycetes</taxon>
        <taxon>Dothideomycetes incertae sedis</taxon>
        <taxon>Patellariales</taxon>
        <taxon>Patellariaceae</taxon>
        <taxon>Patellaria</taxon>
    </lineage>
</organism>
<keyword evidence="14" id="KW-1185">Reference proteome</keyword>
<keyword evidence="9 11" id="KW-0067">ATP-binding</keyword>
<dbReference type="AlphaFoldDB" id="A0A9P4SHE0"/>
<dbReference type="OrthoDB" id="506431at2759"/>
<accession>A0A9P4SHE0</accession>
<dbReference type="NCBIfam" id="NF003013">
    <property type="entry name" value="PRK03846.1"/>
    <property type="match status" value="1"/>
</dbReference>
<evidence type="ECO:0000259" key="12">
    <source>
        <dbReference type="Pfam" id="PF01583"/>
    </source>
</evidence>
<comment type="similarity">
    <text evidence="3 11">Belongs to the APS kinase family.</text>
</comment>
<evidence type="ECO:0000256" key="3">
    <source>
        <dbReference type="ARBA" id="ARBA00007008"/>
    </source>
</evidence>
<dbReference type="InterPro" id="IPR002891">
    <property type="entry name" value="APS"/>
</dbReference>
<comment type="pathway">
    <text evidence="2 11">Sulfur metabolism; hydrogen sulfide biosynthesis; sulfite from sulfate: step 2/3.</text>
</comment>
<reference evidence="13" key="1">
    <citation type="journal article" date="2020" name="Stud. Mycol.">
        <title>101 Dothideomycetes genomes: a test case for predicting lifestyles and emergence of pathogens.</title>
        <authorList>
            <person name="Haridas S."/>
            <person name="Albert R."/>
            <person name="Binder M."/>
            <person name="Bloem J."/>
            <person name="Labutti K."/>
            <person name="Salamov A."/>
            <person name="Andreopoulos B."/>
            <person name="Baker S."/>
            <person name="Barry K."/>
            <person name="Bills G."/>
            <person name="Bluhm B."/>
            <person name="Cannon C."/>
            <person name="Castanera R."/>
            <person name="Culley D."/>
            <person name="Daum C."/>
            <person name="Ezra D."/>
            <person name="Gonzalez J."/>
            <person name="Henrissat B."/>
            <person name="Kuo A."/>
            <person name="Liang C."/>
            <person name="Lipzen A."/>
            <person name="Lutzoni F."/>
            <person name="Magnuson J."/>
            <person name="Mondo S."/>
            <person name="Nolan M."/>
            <person name="Ohm R."/>
            <person name="Pangilinan J."/>
            <person name="Park H.-J."/>
            <person name="Ramirez L."/>
            <person name="Alfaro M."/>
            <person name="Sun H."/>
            <person name="Tritt A."/>
            <person name="Yoshinaga Y."/>
            <person name="Zwiers L.-H."/>
            <person name="Turgeon B."/>
            <person name="Goodwin S."/>
            <person name="Spatafora J."/>
            <person name="Crous P."/>
            <person name="Grigoriev I."/>
        </authorList>
    </citation>
    <scope>NUCLEOTIDE SEQUENCE</scope>
    <source>
        <strain evidence="13">CBS 101060</strain>
    </source>
</reference>
<keyword evidence="10" id="KW-0198">Cysteine biosynthesis</keyword>
<dbReference type="FunFam" id="3.40.50.300:FF:000212">
    <property type="entry name" value="Adenylyl-sulfate kinase"/>
    <property type="match status" value="1"/>
</dbReference>
<keyword evidence="10" id="KW-0028">Amino-acid biosynthesis</keyword>
<dbReference type="InterPro" id="IPR027417">
    <property type="entry name" value="P-loop_NTPase"/>
</dbReference>
<dbReference type="SUPFAM" id="SSF52540">
    <property type="entry name" value="P-loop containing nucleoside triphosphate hydrolases"/>
    <property type="match status" value="1"/>
</dbReference>
<evidence type="ECO:0000256" key="9">
    <source>
        <dbReference type="ARBA" id="ARBA00022840"/>
    </source>
</evidence>
<dbReference type="Pfam" id="PF01583">
    <property type="entry name" value="APS_kinase"/>
    <property type="match status" value="1"/>
</dbReference>
<name>A0A9P4SHE0_9PEZI</name>
<dbReference type="CDD" id="cd02027">
    <property type="entry name" value="APSK"/>
    <property type="match status" value="1"/>
</dbReference>
<dbReference type="HAMAP" id="MF_00065">
    <property type="entry name" value="Adenylyl_sulf_kinase"/>
    <property type="match status" value="1"/>
</dbReference>
<evidence type="ECO:0000256" key="4">
    <source>
        <dbReference type="ARBA" id="ARBA00012121"/>
    </source>
</evidence>
<evidence type="ECO:0000313" key="14">
    <source>
        <dbReference type="Proteomes" id="UP000799429"/>
    </source>
</evidence>
<gene>
    <name evidence="13" type="ORF">M501DRAFT_1013692</name>
</gene>
<evidence type="ECO:0000256" key="2">
    <source>
        <dbReference type="ARBA" id="ARBA00004806"/>
    </source>
</evidence>
<dbReference type="Gene3D" id="3.40.50.300">
    <property type="entry name" value="P-loop containing nucleotide triphosphate hydrolases"/>
    <property type="match status" value="1"/>
</dbReference>
<protein>
    <recommendedName>
        <fullName evidence="5 11">Adenylyl-sulfate kinase</fullName>
        <ecNumber evidence="4 11">2.7.1.25</ecNumber>
    </recommendedName>
</protein>
<evidence type="ECO:0000313" key="13">
    <source>
        <dbReference type="EMBL" id="KAF2842344.1"/>
    </source>
</evidence>
<evidence type="ECO:0000256" key="5">
    <source>
        <dbReference type="ARBA" id="ARBA00018163"/>
    </source>
</evidence>
<feature type="domain" description="APS kinase" evidence="12">
    <location>
        <begin position="23"/>
        <end position="188"/>
    </location>
</feature>
<dbReference type="GO" id="GO:0019344">
    <property type="term" value="P:cysteine biosynthetic process"/>
    <property type="evidence" value="ECO:0007669"/>
    <property type="project" value="UniProtKB-KW"/>
</dbReference>
<dbReference type="EC" id="2.7.1.25" evidence="4 11"/>
<evidence type="ECO:0000256" key="6">
    <source>
        <dbReference type="ARBA" id="ARBA00022679"/>
    </source>
</evidence>
<keyword evidence="7 11" id="KW-0547">Nucleotide-binding</keyword>
<dbReference type="GO" id="GO:0004020">
    <property type="term" value="F:adenylylsulfate kinase activity"/>
    <property type="evidence" value="ECO:0007669"/>
    <property type="project" value="UniProtKB-EC"/>
</dbReference>
<comment type="function">
    <text evidence="11">Catalyzes the synthesis of activated sulfate.</text>
</comment>
<dbReference type="Proteomes" id="UP000799429">
    <property type="component" value="Unassembled WGS sequence"/>
</dbReference>
<evidence type="ECO:0000256" key="1">
    <source>
        <dbReference type="ARBA" id="ARBA00001823"/>
    </source>
</evidence>
<comment type="catalytic activity">
    <reaction evidence="1 11">
        <text>adenosine 5'-phosphosulfate + ATP = 3'-phosphoadenylyl sulfate + ADP + H(+)</text>
        <dbReference type="Rhea" id="RHEA:24152"/>
        <dbReference type="ChEBI" id="CHEBI:15378"/>
        <dbReference type="ChEBI" id="CHEBI:30616"/>
        <dbReference type="ChEBI" id="CHEBI:58243"/>
        <dbReference type="ChEBI" id="CHEBI:58339"/>
        <dbReference type="ChEBI" id="CHEBI:456216"/>
        <dbReference type="EC" id="2.7.1.25"/>
    </reaction>
</comment>
<dbReference type="NCBIfam" id="TIGR00455">
    <property type="entry name" value="apsK"/>
    <property type="match status" value="1"/>
</dbReference>
<evidence type="ECO:0000256" key="11">
    <source>
        <dbReference type="RuleBase" id="RU004347"/>
    </source>
</evidence>
<sequence length="215" mass="23919">MATNITWHASLSRRERNANRKQRGLTIWFTGLSASGKSTIATALEQHLLHLGLAAYRLDGDNVRFGLNKDLGFSESDRTENIRRIAEVAKLFADSSTIAITSFISPYRRDRAVARELHAAPVAGSESGSQGDNPPLPFVEVWVDVPLEVAEQRDPKELYKKARKGEIREFTGVSAPYEEPEDPEIRIKSAETSVEEAVVLIVGYLQERGLLSLEE</sequence>
<keyword evidence="8 11" id="KW-0418">Kinase</keyword>
<dbReference type="GO" id="GO:0000103">
    <property type="term" value="P:sulfate assimilation"/>
    <property type="evidence" value="ECO:0007669"/>
    <property type="project" value="InterPro"/>
</dbReference>
<proteinExistence type="inferred from homology"/>
<dbReference type="GO" id="GO:0005524">
    <property type="term" value="F:ATP binding"/>
    <property type="evidence" value="ECO:0007669"/>
    <property type="project" value="UniProtKB-KW"/>
</dbReference>
<evidence type="ECO:0000256" key="10">
    <source>
        <dbReference type="ARBA" id="ARBA00023192"/>
    </source>
</evidence>
<evidence type="ECO:0000256" key="8">
    <source>
        <dbReference type="ARBA" id="ARBA00022777"/>
    </source>
</evidence>
<dbReference type="PANTHER" id="PTHR11055">
    <property type="entry name" value="BIFUNCTIONAL 3'-PHOSPHOADENOSINE 5'-PHOSPHOSULFATE SYNTHASE"/>
    <property type="match status" value="1"/>
</dbReference>
<dbReference type="EMBL" id="MU006090">
    <property type="protein sequence ID" value="KAF2842344.1"/>
    <property type="molecule type" value="Genomic_DNA"/>
</dbReference>
<dbReference type="PANTHER" id="PTHR11055:SF1">
    <property type="entry name" value="PAPS SYNTHETASE, ISOFORM D"/>
    <property type="match status" value="1"/>
</dbReference>
<comment type="caution">
    <text evidence="13">The sequence shown here is derived from an EMBL/GenBank/DDBJ whole genome shotgun (WGS) entry which is preliminary data.</text>
</comment>
<keyword evidence="6 11" id="KW-0808">Transferase</keyword>
<evidence type="ECO:0000256" key="7">
    <source>
        <dbReference type="ARBA" id="ARBA00022741"/>
    </source>
</evidence>
<dbReference type="InterPro" id="IPR059117">
    <property type="entry name" value="APS_kinase_dom"/>
</dbReference>